<dbReference type="GO" id="GO:0000105">
    <property type="term" value="P:L-histidine biosynthetic process"/>
    <property type="evidence" value="ECO:0007669"/>
    <property type="project" value="UniProtKB-UniRule"/>
</dbReference>
<comment type="catalytic activity">
    <reaction evidence="10 11">
        <text>5-[(5-phospho-1-deoxy-D-ribulos-1-ylimino)methylamino]-1-(5-phospho-beta-D-ribosyl)imidazole-4-carboxamide + L-glutamine = D-erythro-1-(imidazol-4-yl)glycerol 3-phosphate + 5-amino-1-(5-phospho-beta-D-ribosyl)imidazole-4-carboxamide + L-glutamate + H(+)</text>
        <dbReference type="Rhea" id="RHEA:24793"/>
        <dbReference type="ChEBI" id="CHEBI:15378"/>
        <dbReference type="ChEBI" id="CHEBI:29985"/>
        <dbReference type="ChEBI" id="CHEBI:58278"/>
        <dbReference type="ChEBI" id="CHEBI:58359"/>
        <dbReference type="ChEBI" id="CHEBI:58475"/>
        <dbReference type="ChEBI" id="CHEBI:58525"/>
        <dbReference type="EC" id="4.3.2.10"/>
    </reaction>
</comment>
<dbReference type="SUPFAM" id="SSF51366">
    <property type="entry name" value="Ribulose-phoshate binding barrel"/>
    <property type="match status" value="1"/>
</dbReference>
<dbReference type="Pfam" id="PF00977">
    <property type="entry name" value="His_biosynth"/>
    <property type="match status" value="1"/>
</dbReference>
<keyword evidence="7 11" id="KW-0368">Histidine biosynthesis</keyword>
<dbReference type="GO" id="GO:0000107">
    <property type="term" value="F:imidazoleglycerol-phosphate synthase activity"/>
    <property type="evidence" value="ECO:0007669"/>
    <property type="project" value="UniProtKB-UniRule"/>
</dbReference>
<reference evidence="14" key="1">
    <citation type="submission" date="2018-05" db="EMBL/GenBank/DDBJ databases">
        <authorList>
            <person name="Li Y."/>
        </authorList>
    </citation>
    <scope>NUCLEOTIDE SEQUENCE [LARGE SCALE GENOMIC DNA]</scope>
    <source>
        <strain evidence="14">3d-2-2</strain>
    </source>
</reference>
<organism evidence="13 14">
    <name type="scientific">Corticimicrobacter populi</name>
    <dbReference type="NCBI Taxonomy" id="2175229"/>
    <lineage>
        <taxon>Bacteria</taxon>
        <taxon>Pseudomonadati</taxon>
        <taxon>Pseudomonadota</taxon>
        <taxon>Betaproteobacteria</taxon>
        <taxon>Burkholderiales</taxon>
        <taxon>Alcaligenaceae</taxon>
        <taxon>Corticimicrobacter</taxon>
    </lineage>
</organism>
<evidence type="ECO:0000256" key="4">
    <source>
        <dbReference type="ARBA" id="ARBA00011152"/>
    </source>
</evidence>
<evidence type="ECO:0000256" key="8">
    <source>
        <dbReference type="ARBA" id="ARBA00023239"/>
    </source>
</evidence>
<comment type="caution">
    <text evidence="13">The sequence shown here is derived from an EMBL/GenBank/DDBJ whole genome shotgun (WGS) entry which is preliminary data.</text>
</comment>
<dbReference type="NCBIfam" id="TIGR00735">
    <property type="entry name" value="hisF"/>
    <property type="match status" value="1"/>
</dbReference>
<proteinExistence type="inferred from homology"/>
<keyword evidence="14" id="KW-1185">Reference proteome</keyword>
<keyword evidence="6 11" id="KW-0028">Amino-acid biosynthesis</keyword>
<protein>
    <recommendedName>
        <fullName evidence="11">Imidazole glycerol phosphate synthase subunit HisF</fullName>
        <ecNumber evidence="11">4.3.2.10</ecNumber>
    </recommendedName>
    <alternativeName>
        <fullName evidence="11">IGP synthase cyclase subunit</fullName>
    </alternativeName>
    <alternativeName>
        <fullName evidence="11">IGP synthase subunit HisF</fullName>
    </alternativeName>
    <alternativeName>
        <fullName evidence="11">ImGP synthase subunit HisF</fullName>
        <shortName evidence="11">IGPS subunit HisF</shortName>
    </alternativeName>
</protein>
<dbReference type="HAMAP" id="MF_01013">
    <property type="entry name" value="HisF"/>
    <property type="match status" value="1"/>
</dbReference>
<dbReference type="PANTHER" id="PTHR21235">
    <property type="entry name" value="IMIDAZOLE GLYCEROL PHOSPHATE SYNTHASE SUBUNIT HISF/H IGP SYNTHASE SUBUNIT HISF/H"/>
    <property type="match status" value="1"/>
</dbReference>
<dbReference type="GO" id="GO:0016829">
    <property type="term" value="F:lyase activity"/>
    <property type="evidence" value="ECO:0007669"/>
    <property type="project" value="UniProtKB-KW"/>
</dbReference>
<accession>A0A2V1K1Y1</accession>
<dbReference type="FunFam" id="3.20.20.70:FF:000006">
    <property type="entry name" value="Imidazole glycerol phosphate synthase subunit HisF"/>
    <property type="match status" value="1"/>
</dbReference>
<dbReference type="CDD" id="cd04731">
    <property type="entry name" value="HisF"/>
    <property type="match status" value="1"/>
</dbReference>
<sequence length="264" mass="27756">MNDDRTLSGLTRRIIPCLDVTAGRVVKGINFVNLVDAGDPVEIARRYNEQGADELTFLDITATSDDRDLILPIIEQVASQVFIPLTVGGGVRQPQDVQRLLNAGADKVSINSAAIANPGLVEATAGYHGSQCIVVAIDARRVSSPGETPRWEVFTHGGRRSSGLDALEWASRVAALGAGEILLTSMDRDGTKQGFDLELTRAVADAVPVPVIASGGVGTLQHLADGVTQGGASAVLAASIFHYGEYTIGQAKAFMAEQGIPVRI</sequence>
<dbReference type="InterPro" id="IPR004651">
    <property type="entry name" value="HisF"/>
</dbReference>
<comment type="subcellular location">
    <subcellularLocation>
        <location evidence="1 11">Cytoplasm</location>
    </subcellularLocation>
</comment>
<comment type="function">
    <text evidence="9 11">IGPS catalyzes the conversion of PRFAR and glutamine to IGP, AICAR and glutamate. The HisF subunit catalyzes the cyclization activity that produces IGP and AICAR from PRFAR using the ammonia provided by the HisH subunit.</text>
</comment>
<evidence type="ECO:0000256" key="9">
    <source>
        <dbReference type="ARBA" id="ARBA00025475"/>
    </source>
</evidence>
<evidence type="ECO:0000313" key="13">
    <source>
        <dbReference type="EMBL" id="PWF22136.1"/>
    </source>
</evidence>
<evidence type="ECO:0000313" key="14">
    <source>
        <dbReference type="Proteomes" id="UP000245212"/>
    </source>
</evidence>
<evidence type="ECO:0000256" key="7">
    <source>
        <dbReference type="ARBA" id="ARBA00023102"/>
    </source>
</evidence>
<comment type="similarity">
    <text evidence="3 11 12">Belongs to the HisA/HisF family.</text>
</comment>
<dbReference type="InterPro" id="IPR050064">
    <property type="entry name" value="IGPS_HisA/HisF"/>
</dbReference>
<dbReference type="PANTHER" id="PTHR21235:SF2">
    <property type="entry name" value="IMIDAZOLE GLYCEROL PHOSPHATE SYNTHASE HISHF"/>
    <property type="match status" value="1"/>
</dbReference>
<feature type="active site" evidence="11">
    <location>
        <position position="19"/>
    </location>
</feature>
<name>A0A2V1K1Y1_9BURK</name>
<evidence type="ECO:0000256" key="6">
    <source>
        <dbReference type="ARBA" id="ARBA00022605"/>
    </source>
</evidence>
<keyword evidence="5 11" id="KW-0963">Cytoplasm</keyword>
<dbReference type="Proteomes" id="UP000245212">
    <property type="component" value="Unassembled WGS sequence"/>
</dbReference>
<evidence type="ECO:0000256" key="12">
    <source>
        <dbReference type="RuleBase" id="RU003657"/>
    </source>
</evidence>
<evidence type="ECO:0000256" key="10">
    <source>
        <dbReference type="ARBA" id="ARBA00047838"/>
    </source>
</evidence>
<dbReference type="GO" id="GO:0005737">
    <property type="term" value="C:cytoplasm"/>
    <property type="evidence" value="ECO:0007669"/>
    <property type="project" value="UniProtKB-SubCell"/>
</dbReference>
<dbReference type="AlphaFoldDB" id="A0A2V1K1Y1"/>
<comment type="pathway">
    <text evidence="2 11">Amino-acid biosynthesis; L-histidine biosynthesis; L-histidine from 5-phospho-alpha-D-ribose 1-diphosphate: step 5/9.</text>
</comment>
<evidence type="ECO:0000256" key="3">
    <source>
        <dbReference type="ARBA" id="ARBA00009667"/>
    </source>
</evidence>
<dbReference type="EMBL" id="QETA01000005">
    <property type="protein sequence ID" value="PWF22136.1"/>
    <property type="molecule type" value="Genomic_DNA"/>
</dbReference>
<dbReference type="EC" id="4.3.2.10" evidence="11"/>
<dbReference type="InterPro" id="IPR006062">
    <property type="entry name" value="His_biosynth"/>
</dbReference>
<comment type="subunit">
    <text evidence="4 11">Heterodimer of HisH and HisF.</text>
</comment>
<gene>
    <name evidence="11" type="primary">hisF</name>
    <name evidence="13" type="ORF">DD235_12190</name>
</gene>
<dbReference type="UniPathway" id="UPA00031">
    <property type="reaction ID" value="UER00010"/>
</dbReference>
<dbReference type="RefSeq" id="WP_109062376.1">
    <property type="nucleotide sequence ID" value="NZ_QETA01000005.1"/>
</dbReference>
<dbReference type="InterPro" id="IPR011060">
    <property type="entry name" value="RibuloseP-bd_barrel"/>
</dbReference>
<evidence type="ECO:0000256" key="2">
    <source>
        <dbReference type="ARBA" id="ARBA00005091"/>
    </source>
</evidence>
<evidence type="ECO:0000256" key="11">
    <source>
        <dbReference type="HAMAP-Rule" id="MF_01013"/>
    </source>
</evidence>
<dbReference type="InterPro" id="IPR013785">
    <property type="entry name" value="Aldolase_TIM"/>
</dbReference>
<feature type="active site" evidence="11">
    <location>
        <position position="138"/>
    </location>
</feature>
<keyword evidence="8 11" id="KW-0456">Lyase</keyword>
<evidence type="ECO:0000256" key="5">
    <source>
        <dbReference type="ARBA" id="ARBA00022490"/>
    </source>
</evidence>
<dbReference type="Gene3D" id="3.20.20.70">
    <property type="entry name" value="Aldolase class I"/>
    <property type="match status" value="1"/>
</dbReference>
<evidence type="ECO:0000256" key="1">
    <source>
        <dbReference type="ARBA" id="ARBA00004496"/>
    </source>
</evidence>